<gene>
    <name evidence="2" type="ORF">G0D16_05320</name>
</gene>
<dbReference type="InterPro" id="IPR002525">
    <property type="entry name" value="Transp_IS110-like_N"/>
</dbReference>
<reference evidence="2" key="1">
    <citation type="journal article" date="2018" name="Genome Biol.">
        <title>SKESA: strategic k-mer extension for scrupulous assemblies.</title>
        <authorList>
            <person name="Souvorov A."/>
            <person name="Agarwala R."/>
            <person name="Lipman D.J."/>
        </authorList>
    </citation>
    <scope>NUCLEOTIDE SEQUENCE</scope>
    <source>
        <strain evidence="2">2702-77</strain>
    </source>
</reference>
<dbReference type="Pfam" id="PF01548">
    <property type="entry name" value="DEDD_Tnp_IS110"/>
    <property type="match status" value="1"/>
</dbReference>
<evidence type="ECO:0000259" key="1">
    <source>
        <dbReference type="Pfam" id="PF01548"/>
    </source>
</evidence>
<sequence length="149" mass="17078">MNIKRIGLDLAKQIFQLHAVDHHERVVLRKTLRRSQMLTFFTRLEPCLIGIEACGSSHYWARELTRLGHIVRIIAPQFVKPYLRGNKNDANDAEAICEAVSRPGMRFVAVKSEAQQCMQAEHRVRARLIRDRTALSNEIRGMLGEFGLV</sequence>
<protein>
    <submittedName>
        <fullName evidence="2">IS110 family transposase</fullName>
    </submittedName>
</protein>
<organism evidence="2">
    <name type="scientific">Salmonella bongori serovar 44:r:-</name>
    <dbReference type="NCBI Taxonomy" id="1967585"/>
    <lineage>
        <taxon>Bacteria</taxon>
        <taxon>Pseudomonadati</taxon>
        <taxon>Pseudomonadota</taxon>
        <taxon>Gammaproteobacteria</taxon>
        <taxon>Enterobacterales</taxon>
        <taxon>Enterobacteriaceae</taxon>
        <taxon>Salmonella</taxon>
    </lineage>
</organism>
<evidence type="ECO:0000313" key="2">
    <source>
        <dbReference type="EMBL" id="HAC6693723.1"/>
    </source>
</evidence>
<feature type="domain" description="Transposase IS110-like N-terminal" evidence="1">
    <location>
        <begin position="6"/>
        <end position="145"/>
    </location>
</feature>
<comment type="caution">
    <text evidence="2">The sequence shown here is derived from an EMBL/GenBank/DDBJ whole genome shotgun (WGS) entry which is preliminary data.</text>
</comment>
<dbReference type="PANTHER" id="PTHR33055:SF3">
    <property type="entry name" value="PUTATIVE TRANSPOSASE FOR IS117-RELATED"/>
    <property type="match status" value="1"/>
</dbReference>
<dbReference type="EMBL" id="DAAMHO010000005">
    <property type="protein sequence ID" value="HAC6693723.1"/>
    <property type="molecule type" value="Genomic_DNA"/>
</dbReference>
<reference evidence="2" key="2">
    <citation type="submission" date="2018-09" db="EMBL/GenBank/DDBJ databases">
        <authorList>
            <consortium name="NCBI Pathogen Detection Project"/>
        </authorList>
    </citation>
    <scope>NUCLEOTIDE SEQUENCE</scope>
    <source>
        <strain evidence="2">2702-77</strain>
    </source>
</reference>
<name>A0A702BKZ6_SALBN</name>
<dbReference type="GO" id="GO:0006313">
    <property type="term" value="P:DNA transposition"/>
    <property type="evidence" value="ECO:0007669"/>
    <property type="project" value="InterPro"/>
</dbReference>
<proteinExistence type="predicted"/>
<dbReference type="NCBIfam" id="NF033542">
    <property type="entry name" value="transpos_IS110"/>
    <property type="match status" value="1"/>
</dbReference>
<dbReference type="PANTHER" id="PTHR33055">
    <property type="entry name" value="TRANSPOSASE FOR INSERTION SEQUENCE ELEMENT IS1111A"/>
    <property type="match status" value="1"/>
</dbReference>
<feature type="non-terminal residue" evidence="2">
    <location>
        <position position="149"/>
    </location>
</feature>
<dbReference type="GO" id="GO:0004803">
    <property type="term" value="F:transposase activity"/>
    <property type="evidence" value="ECO:0007669"/>
    <property type="project" value="InterPro"/>
</dbReference>
<accession>A0A702BKZ6</accession>
<dbReference type="GO" id="GO:0003677">
    <property type="term" value="F:DNA binding"/>
    <property type="evidence" value="ECO:0007669"/>
    <property type="project" value="InterPro"/>
</dbReference>
<dbReference type="AlphaFoldDB" id="A0A702BKZ6"/>
<dbReference type="InterPro" id="IPR047650">
    <property type="entry name" value="Transpos_IS110"/>
</dbReference>